<dbReference type="PANTHER" id="PTHR30576">
    <property type="entry name" value="COLANIC BIOSYNTHESIS UDP-GLUCOSE LIPID CARRIER TRANSFERASE"/>
    <property type="match status" value="1"/>
</dbReference>
<evidence type="ECO:0000313" key="9">
    <source>
        <dbReference type="EMBL" id="PPC74949.1"/>
    </source>
</evidence>
<dbReference type="Gene3D" id="3.40.50.720">
    <property type="entry name" value="NAD(P)-binding Rossmann-like Domain"/>
    <property type="match status" value="1"/>
</dbReference>
<feature type="transmembrane region" description="Helical" evidence="7">
    <location>
        <begin position="60"/>
        <end position="80"/>
    </location>
</feature>
<dbReference type="NCBIfam" id="TIGR03023">
    <property type="entry name" value="WcaJ_sugtrans"/>
    <property type="match status" value="1"/>
</dbReference>
<keyword evidence="5 7" id="KW-1133">Transmembrane helix</keyword>
<keyword evidence="4 7" id="KW-0812">Transmembrane</keyword>
<evidence type="ECO:0000313" key="10">
    <source>
        <dbReference type="Proteomes" id="UP000238196"/>
    </source>
</evidence>
<protein>
    <submittedName>
        <fullName evidence="9">Undecaprenyl-phosphate glucose phosphotransferase</fullName>
    </submittedName>
</protein>
<comment type="subcellular location">
    <subcellularLocation>
        <location evidence="1">Membrane</location>
        <topology evidence="1">Multi-pass membrane protein</topology>
    </subcellularLocation>
</comment>
<evidence type="ECO:0000256" key="3">
    <source>
        <dbReference type="ARBA" id="ARBA00022679"/>
    </source>
</evidence>
<reference evidence="9 10" key="1">
    <citation type="submission" date="2018-02" db="EMBL/GenBank/DDBJ databases">
        <title>novel marine gammaproteobacteria from coastal saline agro ecosystem.</title>
        <authorList>
            <person name="Krishnan R."/>
            <person name="Ramesh Kumar N."/>
        </authorList>
    </citation>
    <scope>NUCLEOTIDE SEQUENCE [LARGE SCALE GENOMIC DNA]</scope>
    <source>
        <strain evidence="9 10">228</strain>
    </source>
</reference>
<accession>A0A2S5KKA5</accession>
<comment type="caution">
    <text evidence="9">The sequence shown here is derived from an EMBL/GenBank/DDBJ whole genome shotgun (WGS) entry which is preliminary data.</text>
</comment>
<dbReference type="GO" id="GO:0016020">
    <property type="term" value="C:membrane"/>
    <property type="evidence" value="ECO:0007669"/>
    <property type="project" value="UniProtKB-SubCell"/>
</dbReference>
<feature type="domain" description="Bacterial sugar transferase" evidence="8">
    <location>
        <begin position="291"/>
        <end position="476"/>
    </location>
</feature>
<sequence length="481" mass="54437">MDTTASPRRDSLLPLVRNRRLLKNHQSVLVGAQLSIDSLLITASLLYLTYLKLDEIPPTYRLLCCTSLFCMWLVYSSRGVYRRSSGLLSGSFRLITSWAIVVLLLTLIGFVTKTSEMFSRQVLLTWVTVAGVLQTATYVLAQRASKLYKEKSSSIIPTLVIGTGSTARHLAASLINNRWLPDKVIGMVRGSDTDEDEEELPVRLLGGLENLRNLIHNFEIKRIYIALPIDASEQIDGIHIDLLDLNIDVIWAPDISAMKLLNHSVRELNGLPLISLNESPLTSSKQSMLIKSMMDKTIALAAIMIFSPLMIWVALSIKRTSVGPVIFKQERTGWDGRTIKVWKFRSMRLHDEEHGKVTQAKKDDDRITPIGRFIRRTSIDELPQLFNVLQGSMSLVGPRPHALAHNDYYAKKISSYLARHRIKPGMTGLAQIMGYRGETDTIEKMQKRVEYDLLYINNWSLKMDLVIMLKTPISLLSKNIY</sequence>
<feature type="transmembrane region" description="Helical" evidence="7">
    <location>
        <begin position="297"/>
        <end position="315"/>
    </location>
</feature>
<feature type="transmembrane region" description="Helical" evidence="7">
    <location>
        <begin position="92"/>
        <end position="111"/>
    </location>
</feature>
<evidence type="ECO:0000256" key="1">
    <source>
        <dbReference type="ARBA" id="ARBA00004141"/>
    </source>
</evidence>
<evidence type="ECO:0000259" key="8">
    <source>
        <dbReference type="Pfam" id="PF02397"/>
    </source>
</evidence>
<evidence type="ECO:0000256" key="5">
    <source>
        <dbReference type="ARBA" id="ARBA00022989"/>
    </source>
</evidence>
<feature type="transmembrane region" description="Helical" evidence="7">
    <location>
        <begin position="123"/>
        <end position="141"/>
    </location>
</feature>
<dbReference type="Pfam" id="PF02397">
    <property type="entry name" value="Bac_transf"/>
    <property type="match status" value="1"/>
</dbReference>
<dbReference type="InterPro" id="IPR017475">
    <property type="entry name" value="EPS_sugar_tfrase"/>
</dbReference>
<dbReference type="GO" id="GO:0016780">
    <property type="term" value="F:phosphotransferase activity, for other substituted phosphate groups"/>
    <property type="evidence" value="ECO:0007669"/>
    <property type="project" value="TreeGrafter"/>
</dbReference>
<keyword evidence="6 7" id="KW-0472">Membrane</keyword>
<dbReference type="OrthoDB" id="9808602at2"/>
<dbReference type="PANTHER" id="PTHR30576:SF0">
    <property type="entry name" value="UNDECAPRENYL-PHOSPHATE N-ACETYLGALACTOSAMINYL 1-PHOSPHATE TRANSFERASE-RELATED"/>
    <property type="match status" value="1"/>
</dbReference>
<dbReference type="NCBIfam" id="TIGR03025">
    <property type="entry name" value="EPS_sugtrans"/>
    <property type="match status" value="1"/>
</dbReference>
<gene>
    <name evidence="9" type="ORF">C4K68_23545</name>
</gene>
<evidence type="ECO:0000256" key="4">
    <source>
        <dbReference type="ARBA" id="ARBA00022692"/>
    </source>
</evidence>
<evidence type="ECO:0000256" key="6">
    <source>
        <dbReference type="ARBA" id="ARBA00023136"/>
    </source>
</evidence>
<dbReference type="EMBL" id="PRLP01000122">
    <property type="protein sequence ID" value="PPC74949.1"/>
    <property type="molecule type" value="Genomic_DNA"/>
</dbReference>
<name>A0A2S5KKA5_9PROT</name>
<evidence type="ECO:0000256" key="2">
    <source>
        <dbReference type="ARBA" id="ARBA00006464"/>
    </source>
</evidence>
<proteinExistence type="inferred from homology"/>
<evidence type="ECO:0000256" key="7">
    <source>
        <dbReference type="SAM" id="Phobius"/>
    </source>
</evidence>
<organism evidence="9 10">
    <name type="scientific">Proteobacteria bacterium 228</name>
    <dbReference type="NCBI Taxonomy" id="2083153"/>
    <lineage>
        <taxon>Bacteria</taxon>
        <taxon>Pseudomonadati</taxon>
        <taxon>Pseudomonadota</taxon>
    </lineage>
</organism>
<feature type="transmembrane region" description="Helical" evidence="7">
    <location>
        <begin position="27"/>
        <end position="48"/>
    </location>
</feature>
<dbReference type="Proteomes" id="UP000238196">
    <property type="component" value="Unassembled WGS sequence"/>
</dbReference>
<dbReference type="AlphaFoldDB" id="A0A2S5KKA5"/>
<dbReference type="InterPro" id="IPR017473">
    <property type="entry name" value="Undecaprenyl-P_gluc_Ptfrase"/>
</dbReference>
<dbReference type="InterPro" id="IPR003362">
    <property type="entry name" value="Bact_transf"/>
</dbReference>
<keyword evidence="3" id="KW-0808">Transferase</keyword>
<dbReference type="Pfam" id="PF13727">
    <property type="entry name" value="CoA_binding_3"/>
    <property type="match status" value="1"/>
</dbReference>
<comment type="similarity">
    <text evidence="2">Belongs to the bacterial sugar transferase family.</text>
</comment>